<feature type="region of interest" description="Disordered" evidence="2">
    <location>
        <begin position="1"/>
        <end position="26"/>
    </location>
</feature>
<dbReference type="InterPro" id="IPR001878">
    <property type="entry name" value="Znf_CCHC"/>
</dbReference>
<keyword evidence="1" id="KW-0863">Zinc-finger</keyword>
<dbReference type="PROSITE" id="PS50158">
    <property type="entry name" value="ZF_CCHC"/>
    <property type="match status" value="1"/>
</dbReference>
<proteinExistence type="predicted"/>
<dbReference type="GO" id="GO:0003676">
    <property type="term" value="F:nucleic acid binding"/>
    <property type="evidence" value="ECO:0007669"/>
    <property type="project" value="InterPro"/>
</dbReference>
<feature type="compositionally biased region" description="Basic residues" evidence="2">
    <location>
        <begin position="207"/>
        <end position="221"/>
    </location>
</feature>
<comment type="caution">
    <text evidence="4">The sequence shown here is derived from an EMBL/GenBank/DDBJ whole genome shotgun (WGS) entry which is preliminary data.</text>
</comment>
<evidence type="ECO:0000313" key="4">
    <source>
        <dbReference type="EMBL" id="GEU76120.1"/>
    </source>
</evidence>
<evidence type="ECO:0000256" key="2">
    <source>
        <dbReference type="SAM" id="MobiDB-lite"/>
    </source>
</evidence>
<feature type="region of interest" description="Disordered" evidence="2">
    <location>
        <begin position="186"/>
        <end position="221"/>
    </location>
</feature>
<feature type="compositionally biased region" description="Acidic residues" evidence="2">
    <location>
        <begin position="267"/>
        <end position="282"/>
    </location>
</feature>
<feature type="non-terminal residue" evidence="4">
    <location>
        <position position="1"/>
    </location>
</feature>
<reference evidence="4" key="1">
    <citation type="journal article" date="2019" name="Sci. Rep.">
        <title>Draft genome of Tanacetum cinerariifolium, the natural source of mosquito coil.</title>
        <authorList>
            <person name="Yamashiro T."/>
            <person name="Shiraishi A."/>
            <person name="Satake H."/>
            <person name="Nakayama K."/>
        </authorList>
    </citation>
    <scope>NUCLEOTIDE SEQUENCE</scope>
</reference>
<evidence type="ECO:0000256" key="1">
    <source>
        <dbReference type="PROSITE-ProRule" id="PRU00047"/>
    </source>
</evidence>
<sequence>NESYRYDPDFAPTPNGTSYWRPDLPEDEKPKLGDIFDTFDDGYNMYKVYSEKGRFNIHMSGIKRYKGKVTHRYVLCNRAVPTLPHRLKVALMGGYDKVRGTPCDYRYGPCIKETDRLAAEVNATIEDCVSLLRSNTDKLTQFLTTVKEMKKQLEVKMQSSNYDNNKEALYADLLGVTVPEQVVIKNHKKSSNKGSKRRKSATEIVKAKKKPKTTRKVPFKHRTCSNCGGKGHNMRKCTGKKVMKEDKLQDVDEVYESDTDTASGEDNSSDEDTSADVESDED</sequence>
<feature type="region of interest" description="Disordered" evidence="2">
    <location>
        <begin position="245"/>
        <end position="282"/>
    </location>
</feature>
<accession>A0A6L2MQV3</accession>
<evidence type="ECO:0000259" key="3">
    <source>
        <dbReference type="PROSITE" id="PS50158"/>
    </source>
</evidence>
<dbReference type="AlphaFoldDB" id="A0A6L2MQV3"/>
<feature type="compositionally biased region" description="Basic residues" evidence="2">
    <location>
        <begin position="186"/>
        <end position="199"/>
    </location>
</feature>
<keyword evidence="1" id="KW-0479">Metal-binding</keyword>
<keyword evidence="1" id="KW-0862">Zinc</keyword>
<organism evidence="4">
    <name type="scientific">Tanacetum cinerariifolium</name>
    <name type="common">Dalmatian daisy</name>
    <name type="synonym">Chrysanthemum cinerariifolium</name>
    <dbReference type="NCBI Taxonomy" id="118510"/>
    <lineage>
        <taxon>Eukaryota</taxon>
        <taxon>Viridiplantae</taxon>
        <taxon>Streptophyta</taxon>
        <taxon>Embryophyta</taxon>
        <taxon>Tracheophyta</taxon>
        <taxon>Spermatophyta</taxon>
        <taxon>Magnoliopsida</taxon>
        <taxon>eudicotyledons</taxon>
        <taxon>Gunneridae</taxon>
        <taxon>Pentapetalae</taxon>
        <taxon>asterids</taxon>
        <taxon>campanulids</taxon>
        <taxon>Asterales</taxon>
        <taxon>Asteraceae</taxon>
        <taxon>Asteroideae</taxon>
        <taxon>Anthemideae</taxon>
        <taxon>Anthemidinae</taxon>
        <taxon>Tanacetum</taxon>
    </lineage>
</organism>
<dbReference type="EMBL" id="BKCJ010007215">
    <property type="protein sequence ID" value="GEU76120.1"/>
    <property type="molecule type" value="Genomic_DNA"/>
</dbReference>
<feature type="domain" description="CCHC-type" evidence="3">
    <location>
        <begin position="224"/>
        <end position="237"/>
    </location>
</feature>
<name>A0A6L2MQV3_TANCI</name>
<protein>
    <submittedName>
        <fullName evidence="4">FAR1 DNA binding domain-containing protein</fullName>
    </submittedName>
</protein>
<dbReference type="GO" id="GO:0008270">
    <property type="term" value="F:zinc ion binding"/>
    <property type="evidence" value="ECO:0007669"/>
    <property type="project" value="UniProtKB-KW"/>
</dbReference>
<gene>
    <name evidence="4" type="ORF">Tci_048098</name>
</gene>
<dbReference type="Gene3D" id="4.10.60.10">
    <property type="entry name" value="Zinc finger, CCHC-type"/>
    <property type="match status" value="1"/>
</dbReference>